<reference evidence="1 2" key="1">
    <citation type="submission" date="2016-08" db="EMBL/GenBank/DDBJ databases">
        <authorList>
            <person name="Seilhamer J.J."/>
        </authorList>
    </citation>
    <scope>NUCLEOTIDE SEQUENCE [LARGE SCALE GENOMIC DNA]</scope>
    <source>
        <strain evidence="1 2">DX4</strain>
    </source>
</reference>
<keyword evidence="2" id="KW-1185">Reference proteome</keyword>
<sequence length="295" mass="34176">MVFKCLQKVLNEIEQHHFIFFNPQAILPSAYHQQATEGLKGEFVLLKTILKKNRLDPVWYEHIERAISGFLQAKHCSFEQLSYMNRLLSALTLIQPGAAEFSENLIKQLITHRFNDQGFTRFYIGLLEEEIRCLYSMEEQYERLSYYQKQFKRQEEHSSCCFNASRNSLKALLLEYLGGELEFLERKQLAGRERNNGIGSQQLSESNYRIKFSLSADGLAYLIRLMIEADVIVAKPRTLLMEFVAKYFQTCGIGTAHLSARSMETKYKQVTQNTAKGVSAALKRMLRLLDQQFIG</sequence>
<protein>
    <submittedName>
        <fullName evidence="1">Uncharacterized protein</fullName>
    </submittedName>
</protein>
<dbReference type="Proteomes" id="UP000094313">
    <property type="component" value="Chromosome"/>
</dbReference>
<dbReference type="RefSeq" id="WP_069379087.1">
    <property type="nucleotide sequence ID" value="NZ_CP017141.1"/>
</dbReference>
<evidence type="ECO:0000313" key="1">
    <source>
        <dbReference type="EMBL" id="AOM77397.1"/>
    </source>
</evidence>
<evidence type="ECO:0000313" key="2">
    <source>
        <dbReference type="Proteomes" id="UP000094313"/>
    </source>
</evidence>
<dbReference type="EMBL" id="CP017141">
    <property type="protein sequence ID" value="AOM77397.1"/>
    <property type="molecule type" value="Genomic_DNA"/>
</dbReference>
<organism evidence="1 2">
    <name type="scientific">Pedobacter steynii</name>
    <dbReference type="NCBI Taxonomy" id="430522"/>
    <lineage>
        <taxon>Bacteria</taxon>
        <taxon>Pseudomonadati</taxon>
        <taxon>Bacteroidota</taxon>
        <taxon>Sphingobacteriia</taxon>
        <taxon>Sphingobacteriales</taxon>
        <taxon>Sphingobacteriaceae</taxon>
        <taxon>Pedobacter</taxon>
    </lineage>
</organism>
<dbReference type="AlphaFoldDB" id="A0A1D7QFH5"/>
<proteinExistence type="predicted"/>
<name>A0A1D7QFH5_9SPHI</name>
<accession>A0A1D7QFH5</accession>
<gene>
    <name evidence="1" type="ORF">BFS30_09595</name>
</gene>
<dbReference type="KEGG" id="psty:BFS30_09595"/>